<dbReference type="InterPro" id="IPR055372">
    <property type="entry name" value="CBM96"/>
</dbReference>
<dbReference type="Gene3D" id="3.20.20.80">
    <property type="entry name" value="Glycosidases"/>
    <property type="match status" value="1"/>
</dbReference>
<keyword evidence="10" id="KW-1185">Reference proteome</keyword>
<dbReference type="OrthoDB" id="976137at2"/>
<dbReference type="NCBIfam" id="NF033679">
    <property type="entry name" value="DNRLRE_dom"/>
    <property type="match status" value="1"/>
</dbReference>
<dbReference type="GO" id="GO:0004553">
    <property type="term" value="F:hydrolase activity, hydrolyzing O-glycosyl compounds"/>
    <property type="evidence" value="ECO:0007669"/>
    <property type="project" value="InterPro"/>
</dbReference>
<organism evidence="9 10">
    <name type="scientific">Thermomonospora curvata (strain ATCC 19995 / DSM 43183 / JCM 3096 / KCTC 9072 / NBRC 15933 / NCIMB 10081 / Henssen B9)</name>
    <dbReference type="NCBI Taxonomy" id="471852"/>
    <lineage>
        <taxon>Bacteria</taxon>
        <taxon>Bacillati</taxon>
        <taxon>Actinomycetota</taxon>
        <taxon>Actinomycetes</taxon>
        <taxon>Streptosporangiales</taxon>
        <taxon>Thermomonosporaceae</taxon>
        <taxon>Thermomonospora</taxon>
    </lineage>
</organism>
<comment type="subcellular location">
    <subcellularLocation>
        <location evidence="1">Secreted</location>
    </subcellularLocation>
</comment>
<dbReference type="GO" id="GO:0005576">
    <property type="term" value="C:extracellular region"/>
    <property type="evidence" value="ECO:0007669"/>
    <property type="project" value="UniProtKB-SubCell"/>
</dbReference>
<dbReference type="HOGENOM" id="CLU_038234_2_0_11"/>
<dbReference type="SUPFAM" id="SSF51445">
    <property type="entry name" value="(Trans)glycosidases"/>
    <property type="match status" value="1"/>
</dbReference>
<dbReference type="AlphaFoldDB" id="D1A7L4"/>
<dbReference type="STRING" id="471852.Tcur_1017"/>
<dbReference type="Pfam" id="PF24517">
    <property type="entry name" value="CBM96"/>
    <property type="match status" value="1"/>
</dbReference>
<feature type="domain" description="GH26" evidence="8">
    <location>
        <begin position="193"/>
        <end position="506"/>
    </location>
</feature>
<comment type="similarity">
    <text evidence="6">Belongs to the glycosyl hydrolase 26 family.</text>
</comment>
<evidence type="ECO:0000259" key="8">
    <source>
        <dbReference type="PROSITE" id="PS51764"/>
    </source>
</evidence>
<feature type="compositionally biased region" description="Pro residues" evidence="7">
    <location>
        <begin position="229"/>
        <end position="241"/>
    </location>
</feature>
<evidence type="ECO:0000256" key="5">
    <source>
        <dbReference type="ARBA" id="ARBA00023295"/>
    </source>
</evidence>
<evidence type="ECO:0000256" key="3">
    <source>
        <dbReference type="ARBA" id="ARBA00022729"/>
    </source>
</evidence>
<name>D1A7L4_THECD</name>
<dbReference type="Proteomes" id="UP000001918">
    <property type="component" value="Chromosome"/>
</dbReference>
<keyword evidence="5 6" id="KW-0326">Glycosidase</keyword>
<dbReference type="InterPro" id="IPR022790">
    <property type="entry name" value="GH26_dom"/>
</dbReference>
<sequence length="506" mass="56000">MAAGVLAADVAPLPRRAPATMTATDGDPLAVPPVADTYVVRQMDWLNKGSAEKLTASHWSDWHTEAYVSFVVPPGVKNLRSARLRFTFNRLDHQPATVELRSLPTTGWSEKDTTWANRPKAGEVLATAEITAQGTRELSFDVSSWVNGPGTYAFALTNPNYWSAASLYSREAGARGPRLILTPAKENGGRPSPTVPAAPSPTPTATATPKPTPTASATSQPSPDTSAQPRPPAQPSQPPVKPADAPLCGASFNTLPGETFQQALARVDKYYGGLQMVRIFYAGLPSKWPGKMDVGKRPIVVSFKMNPRDVLSGKHDGYMREWFATAPKDQDIYWVYYHEPEDNIRSGEFTAPDYRAAWKRLRSLADQAGNPRLRATLVLMSWTLDARSGRNWRDYYPGRDVIQVLGWDVYNLLDKKGLYEPPKQMYQKVIEVSEQEKLPFGIAETGSYLVGGDTGEKRAKWLREMVAHLGKAGALWVAYFDLDWPSGDFRLLDAPSRKAWQDFCRD</sequence>
<dbReference type="EMBL" id="CP001738">
    <property type="protein sequence ID" value="ACY96603.1"/>
    <property type="molecule type" value="Genomic_DNA"/>
</dbReference>
<gene>
    <name evidence="9" type="ordered locus">Tcur_1017</name>
</gene>
<evidence type="ECO:0000313" key="10">
    <source>
        <dbReference type="Proteomes" id="UP000001918"/>
    </source>
</evidence>
<feature type="active site" description="Nucleophile" evidence="6">
    <location>
        <position position="444"/>
    </location>
</feature>
<feature type="compositionally biased region" description="Low complexity" evidence="7">
    <location>
        <begin position="203"/>
        <end position="228"/>
    </location>
</feature>
<feature type="region of interest" description="Disordered" evidence="7">
    <location>
        <begin position="181"/>
        <end position="248"/>
    </location>
</feature>
<dbReference type="InterPro" id="IPR017853">
    <property type="entry name" value="GH"/>
</dbReference>
<evidence type="ECO:0000256" key="7">
    <source>
        <dbReference type="SAM" id="MobiDB-lite"/>
    </source>
</evidence>
<evidence type="ECO:0000256" key="4">
    <source>
        <dbReference type="ARBA" id="ARBA00022801"/>
    </source>
</evidence>
<evidence type="ECO:0000313" key="9">
    <source>
        <dbReference type="EMBL" id="ACY96603.1"/>
    </source>
</evidence>
<keyword evidence="4 6" id="KW-0378">Hydrolase</keyword>
<dbReference type="eggNOG" id="COG3170">
    <property type="taxonomic scope" value="Bacteria"/>
</dbReference>
<dbReference type="KEGG" id="tcu:Tcur_1017"/>
<accession>D1A7L4</accession>
<evidence type="ECO:0000256" key="1">
    <source>
        <dbReference type="ARBA" id="ARBA00004613"/>
    </source>
</evidence>
<keyword evidence="2" id="KW-0964">Secreted</keyword>
<evidence type="ECO:0000256" key="6">
    <source>
        <dbReference type="PROSITE-ProRule" id="PRU01100"/>
    </source>
</evidence>
<feature type="compositionally biased region" description="Pro residues" evidence="7">
    <location>
        <begin position="193"/>
        <end position="202"/>
    </location>
</feature>
<proteinExistence type="inferred from homology"/>
<protein>
    <recommendedName>
        <fullName evidence="8">GH26 domain-containing protein</fullName>
    </recommendedName>
</protein>
<dbReference type="RefSeq" id="WP_012851387.1">
    <property type="nucleotide sequence ID" value="NC_013510.1"/>
</dbReference>
<keyword evidence="3" id="KW-0732">Signal</keyword>
<evidence type="ECO:0000256" key="2">
    <source>
        <dbReference type="ARBA" id="ARBA00022525"/>
    </source>
</evidence>
<reference evidence="9 10" key="1">
    <citation type="journal article" date="2011" name="Stand. Genomic Sci.">
        <title>Complete genome sequence of Thermomonospora curvata type strain (B9).</title>
        <authorList>
            <person name="Chertkov O."/>
            <person name="Sikorski J."/>
            <person name="Nolan M."/>
            <person name="Lapidus A."/>
            <person name="Lucas S."/>
            <person name="Del Rio T.G."/>
            <person name="Tice H."/>
            <person name="Cheng J.F."/>
            <person name="Goodwin L."/>
            <person name="Pitluck S."/>
            <person name="Liolios K."/>
            <person name="Ivanova N."/>
            <person name="Mavromatis K."/>
            <person name="Mikhailova N."/>
            <person name="Ovchinnikova G."/>
            <person name="Pati A."/>
            <person name="Chen A."/>
            <person name="Palaniappan K."/>
            <person name="Djao O.D."/>
            <person name="Land M."/>
            <person name="Hauser L."/>
            <person name="Chang Y.J."/>
            <person name="Jeffries C.D."/>
            <person name="Brettin T."/>
            <person name="Han C."/>
            <person name="Detter J.C."/>
            <person name="Rohde M."/>
            <person name="Goker M."/>
            <person name="Woyke T."/>
            <person name="Bristow J."/>
            <person name="Eisen J.A."/>
            <person name="Markowitz V."/>
            <person name="Hugenholtz P."/>
            <person name="Klenk H.P."/>
            <person name="Kyrpides N.C."/>
        </authorList>
    </citation>
    <scope>NUCLEOTIDE SEQUENCE [LARGE SCALE GENOMIC DNA]</scope>
    <source>
        <strain evidence="10">ATCC 19995 / DSM 43183 / JCM 3096 / KCTC 9072 / NBRC 15933 / NCIMB 10081 / Henssen B9</strain>
    </source>
</reference>
<dbReference type="PROSITE" id="PS51764">
    <property type="entry name" value="GH26"/>
    <property type="match status" value="1"/>
</dbReference>
<feature type="active site" description="Proton donor" evidence="6">
    <location>
        <position position="339"/>
    </location>
</feature>